<dbReference type="EMBL" id="QKKF02027185">
    <property type="protein sequence ID" value="RZF35969.1"/>
    <property type="molecule type" value="Genomic_DNA"/>
</dbReference>
<evidence type="ECO:0000313" key="3">
    <source>
        <dbReference type="EMBL" id="RZF35969.1"/>
    </source>
</evidence>
<organism evidence="3 4">
    <name type="scientific">Laodelphax striatellus</name>
    <name type="common">Small brown planthopper</name>
    <name type="synonym">Delphax striatella</name>
    <dbReference type="NCBI Taxonomy" id="195883"/>
    <lineage>
        <taxon>Eukaryota</taxon>
        <taxon>Metazoa</taxon>
        <taxon>Ecdysozoa</taxon>
        <taxon>Arthropoda</taxon>
        <taxon>Hexapoda</taxon>
        <taxon>Insecta</taxon>
        <taxon>Pterygota</taxon>
        <taxon>Neoptera</taxon>
        <taxon>Paraneoptera</taxon>
        <taxon>Hemiptera</taxon>
        <taxon>Auchenorrhyncha</taxon>
        <taxon>Fulgoroidea</taxon>
        <taxon>Delphacidae</taxon>
        <taxon>Criomorphinae</taxon>
        <taxon>Laodelphax</taxon>
    </lineage>
</organism>
<dbReference type="AlphaFoldDB" id="A0A482WQS5"/>
<sequence length="184" mass="20634">MKMELRTIIACYLLPIFFALCAEAIPQYHYRDMGLVGEPDPKFTTGDDTLQNIMISGEGSNSFELSDDPNTAGTKVSESDQHRNRNGYHGESYELSPRSWWNDWYYGRKDTEVSQSGKGGYAAGYGGGTAVSQLGKEGYGAGYGGESHKLSPRGFWDWWNHWYYGGHKKGGVCLHTKYDNAQKF</sequence>
<name>A0A482WQS5_LAOST</name>
<comment type="caution">
    <text evidence="3">The sequence shown here is derived from an EMBL/GenBank/DDBJ whole genome shotgun (WGS) entry which is preliminary data.</text>
</comment>
<dbReference type="InParanoid" id="A0A482WQS5"/>
<evidence type="ECO:0000313" key="4">
    <source>
        <dbReference type="Proteomes" id="UP000291343"/>
    </source>
</evidence>
<feature type="region of interest" description="Disordered" evidence="1">
    <location>
        <begin position="60"/>
        <end position="91"/>
    </location>
</feature>
<proteinExistence type="predicted"/>
<keyword evidence="2" id="KW-0732">Signal</keyword>
<feature type="compositionally biased region" description="Polar residues" evidence="1">
    <location>
        <begin position="60"/>
        <end position="76"/>
    </location>
</feature>
<keyword evidence="4" id="KW-1185">Reference proteome</keyword>
<dbReference type="Proteomes" id="UP000291343">
    <property type="component" value="Unassembled WGS sequence"/>
</dbReference>
<feature type="signal peptide" evidence="2">
    <location>
        <begin position="1"/>
        <end position="24"/>
    </location>
</feature>
<evidence type="ECO:0000256" key="1">
    <source>
        <dbReference type="SAM" id="MobiDB-lite"/>
    </source>
</evidence>
<gene>
    <name evidence="3" type="ORF">LSTR_LSTR005382</name>
</gene>
<feature type="chain" id="PRO_5019748381" evidence="2">
    <location>
        <begin position="25"/>
        <end position="184"/>
    </location>
</feature>
<reference evidence="3 4" key="1">
    <citation type="journal article" date="2017" name="Gigascience">
        <title>Genome sequence of the small brown planthopper, Laodelphax striatellus.</title>
        <authorList>
            <person name="Zhu J."/>
            <person name="Jiang F."/>
            <person name="Wang X."/>
            <person name="Yang P."/>
            <person name="Bao Y."/>
            <person name="Zhao W."/>
            <person name="Wang W."/>
            <person name="Lu H."/>
            <person name="Wang Q."/>
            <person name="Cui N."/>
            <person name="Li J."/>
            <person name="Chen X."/>
            <person name="Luo L."/>
            <person name="Yu J."/>
            <person name="Kang L."/>
            <person name="Cui F."/>
        </authorList>
    </citation>
    <scope>NUCLEOTIDE SEQUENCE [LARGE SCALE GENOMIC DNA]</scope>
    <source>
        <strain evidence="3">Lst14</strain>
    </source>
</reference>
<accession>A0A482WQS5</accession>
<protein>
    <submittedName>
        <fullName evidence="3">Uncharacterized protein</fullName>
    </submittedName>
</protein>
<evidence type="ECO:0000256" key="2">
    <source>
        <dbReference type="SAM" id="SignalP"/>
    </source>
</evidence>